<evidence type="ECO:0000313" key="2">
    <source>
        <dbReference type="EMBL" id="RFS26778.1"/>
    </source>
</evidence>
<dbReference type="Proteomes" id="UP000260644">
    <property type="component" value="Unassembled WGS sequence"/>
</dbReference>
<evidence type="ECO:0000256" key="1">
    <source>
        <dbReference type="SAM" id="SignalP"/>
    </source>
</evidence>
<gene>
    <name evidence="2" type="ORF">DVR12_03050</name>
</gene>
<organism evidence="2 3">
    <name type="scientific">Chitinophaga silvatica</name>
    <dbReference type="NCBI Taxonomy" id="2282649"/>
    <lineage>
        <taxon>Bacteria</taxon>
        <taxon>Pseudomonadati</taxon>
        <taxon>Bacteroidota</taxon>
        <taxon>Chitinophagia</taxon>
        <taxon>Chitinophagales</taxon>
        <taxon>Chitinophagaceae</taxon>
        <taxon>Chitinophaga</taxon>
    </lineage>
</organism>
<evidence type="ECO:0000313" key="3">
    <source>
        <dbReference type="Proteomes" id="UP000260644"/>
    </source>
</evidence>
<feature type="chain" id="PRO_5017533760" evidence="1">
    <location>
        <begin position="23"/>
        <end position="109"/>
    </location>
</feature>
<name>A0A3E1YHF3_9BACT</name>
<feature type="signal peptide" evidence="1">
    <location>
        <begin position="1"/>
        <end position="22"/>
    </location>
</feature>
<sequence length="109" mass="11231">MKNFRLLLAAAVLIIAAGGAYAKGAFSAHNTSSRAMAWFEYSPTTSGGTANPANYHEITSTGCLNGSQLCAIRVEKNASTGLPDATALNNIQSDIDAGTPIAGKVVFKP</sequence>
<dbReference type="AlphaFoldDB" id="A0A3E1YHF3"/>
<keyword evidence="1" id="KW-0732">Signal</keyword>
<comment type="caution">
    <text evidence="2">The sequence shown here is derived from an EMBL/GenBank/DDBJ whole genome shotgun (WGS) entry which is preliminary data.</text>
</comment>
<dbReference type="Pfam" id="PF20130">
    <property type="entry name" value="DUF6520"/>
    <property type="match status" value="1"/>
</dbReference>
<proteinExistence type="predicted"/>
<dbReference type="RefSeq" id="WP_116973970.1">
    <property type="nucleotide sequence ID" value="NZ_QPMM01000001.1"/>
</dbReference>
<accession>A0A3E1YHF3</accession>
<dbReference type="EMBL" id="QPMM01000001">
    <property type="protein sequence ID" value="RFS26778.1"/>
    <property type="molecule type" value="Genomic_DNA"/>
</dbReference>
<dbReference type="OrthoDB" id="9861793at2"/>
<keyword evidence="3" id="KW-1185">Reference proteome</keyword>
<reference evidence="2 3" key="1">
    <citation type="submission" date="2018-07" db="EMBL/GenBank/DDBJ databases">
        <title>Chitinophaga K2CV101002-2 sp. nov., isolated from a monsoon evergreen broad-leaved forest soil.</title>
        <authorList>
            <person name="Lv Y."/>
        </authorList>
    </citation>
    <scope>NUCLEOTIDE SEQUENCE [LARGE SCALE GENOMIC DNA]</scope>
    <source>
        <strain evidence="2 3">GDMCC 1.1288</strain>
    </source>
</reference>
<protein>
    <submittedName>
        <fullName evidence="2">Uncharacterized protein</fullName>
    </submittedName>
</protein>
<dbReference type="InterPro" id="IPR045391">
    <property type="entry name" value="DUF6520"/>
</dbReference>